<evidence type="ECO:0000313" key="1">
    <source>
        <dbReference type="EMBL" id="TWT52228.1"/>
    </source>
</evidence>
<evidence type="ECO:0000313" key="2">
    <source>
        <dbReference type="Proteomes" id="UP000317243"/>
    </source>
</evidence>
<comment type="caution">
    <text evidence="1">The sequence shown here is derived from an EMBL/GenBank/DDBJ whole genome shotgun (WGS) entry which is preliminary data.</text>
</comment>
<gene>
    <name evidence="1" type="ORF">KOR42_30960</name>
</gene>
<dbReference type="AlphaFoldDB" id="A0A5C5WNL8"/>
<accession>A0A5C5WNL8</accession>
<proteinExistence type="predicted"/>
<sequence length="57" mass="6710">MNNTLQATTSLKGIVDLNTGKLNHLPQYHIPQLGRHQLRRHQLWVRELAMHLTRCKK</sequence>
<reference evidence="1 2" key="1">
    <citation type="submission" date="2019-02" db="EMBL/GenBank/DDBJ databases">
        <title>Deep-cultivation of Planctomycetes and their phenomic and genomic characterization uncovers novel biology.</title>
        <authorList>
            <person name="Wiegand S."/>
            <person name="Jogler M."/>
            <person name="Boedeker C."/>
            <person name="Pinto D."/>
            <person name="Vollmers J."/>
            <person name="Rivas-Marin E."/>
            <person name="Kohn T."/>
            <person name="Peeters S.H."/>
            <person name="Heuer A."/>
            <person name="Rast P."/>
            <person name="Oberbeckmann S."/>
            <person name="Bunk B."/>
            <person name="Jeske O."/>
            <person name="Meyerdierks A."/>
            <person name="Storesund J.E."/>
            <person name="Kallscheuer N."/>
            <person name="Luecker S."/>
            <person name="Lage O.M."/>
            <person name="Pohl T."/>
            <person name="Merkel B.J."/>
            <person name="Hornburger P."/>
            <person name="Mueller R.-W."/>
            <person name="Bruemmer F."/>
            <person name="Labrenz M."/>
            <person name="Spormann A.M."/>
            <person name="Op Den Camp H."/>
            <person name="Overmann J."/>
            <person name="Amann R."/>
            <person name="Jetten M.S.M."/>
            <person name="Mascher T."/>
            <person name="Medema M.H."/>
            <person name="Devos D.P."/>
            <person name="Kaster A.-K."/>
            <person name="Ovreas L."/>
            <person name="Rohde M."/>
            <person name="Galperin M.Y."/>
            <person name="Jogler C."/>
        </authorList>
    </citation>
    <scope>NUCLEOTIDE SEQUENCE [LARGE SCALE GENOMIC DNA]</scope>
    <source>
        <strain evidence="1 2">KOR42</strain>
    </source>
</reference>
<dbReference type="Proteomes" id="UP000317243">
    <property type="component" value="Unassembled WGS sequence"/>
</dbReference>
<dbReference type="EMBL" id="SIHI01000007">
    <property type="protein sequence ID" value="TWT52228.1"/>
    <property type="molecule type" value="Genomic_DNA"/>
</dbReference>
<organism evidence="1 2">
    <name type="scientific">Thalassoglobus neptunius</name>
    <dbReference type="NCBI Taxonomy" id="1938619"/>
    <lineage>
        <taxon>Bacteria</taxon>
        <taxon>Pseudomonadati</taxon>
        <taxon>Planctomycetota</taxon>
        <taxon>Planctomycetia</taxon>
        <taxon>Planctomycetales</taxon>
        <taxon>Planctomycetaceae</taxon>
        <taxon>Thalassoglobus</taxon>
    </lineage>
</organism>
<name>A0A5C5WNL8_9PLAN</name>
<protein>
    <submittedName>
        <fullName evidence="1">Uncharacterized protein</fullName>
    </submittedName>
</protein>
<keyword evidence="2" id="KW-1185">Reference proteome</keyword>